<feature type="transmembrane region" description="Helical" evidence="5">
    <location>
        <begin position="100"/>
        <end position="118"/>
    </location>
</feature>
<dbReference type="Gene3D" id="1.20.1740.10">
    <property type="entry name" value="Amino acid/polyamine transporter I"/>
    <property type="match status" value="1"/>
</dbReference>
<dbReference type="GO" id="GO:0005886">
    <property type="term" value="C:plasma membrane"/>
    <property type="evidence" value="ECO:0007669"/>
    <property type="project" value="TreeGrafter"/>
</dbReference>
<keyword evidence="2 5" id="KW-0812">Transmembrane</keyword>
<dbReference type="AlphaFoldDB" id="A0A1B6GTH6"/>
<dbReference type="Pfam" id="PF13520">
    <property type="entry name" value="AA_permease_2"/>
    <property type="match status" value="1"/>
</dbReference>
<feature type="transmembrane region" description="Helical" evidence="5">
    <location>
        <begin position="284"/>
        <end position="311"/>
    </location>
</feature>
<feature type="transmembrane region" description="Helical" evidence="5">
    <location>
        <begin position="407"/>
        <end position="426"/>
    </location>
</feature>
<evidence type="ECO:0000256" key="5">
    <source>
        <dbReference type="SAM" id="Phobius"/>
    </source>
</evidence>
<dbReference type="PIRSF" id="PIRSF006060">
    <property type="entry name" value="AA_transporter"/>
    <property type="match status" value="1"/>
</dbReference>
<keyword evidence="4 5" id="KW-0472">Membrane</keyword>
<sequence>MIRDQSVRLVNVLSRRKSIEEEESYDTKIRLKRVLGLMDLTCLGIGSTLGLGAYVLAGAVAKTAAGPAVVLSFMVAATASAFAAMCYAEFAARVPKAGSAYVYSYVTVGELPAFIIGWDLVLEYVIGAASLARGLSNYIDSLLGKAMSKFLLEHLPIHVSFLSPYPDFLTFFLIVIVAGLIAWGVRESTLLNNVFTTINLLTLTTVVVAGSFYIDKKNWSLEKDEIPETDDFDKPIRGGEGGFMPFGVSGVMSGAATCFYGYVGFDGIATTGEEAKNPKRNIPLAIVLSLIVITIAYIAGACILTLMLPYYLQDPDAPLPHVFDKVNLTPVRYIVTIGAIFAMSTSLLCCAFPVPRVLYCMGRDRLLFSPFSKLSSRTQTPVLAITFAGLLSAITGSLFNLDQLIDMMSIGTLMAYTVVAVCVLILRYKVKEGGEQLEESSSSDEDTPRVSPTSASAKRAFCALSAYSSRVSAGYLFYPRDC</sequence>
<dbReference type="PANTHER" id="PTHR43243">
    <property type="entry name" value="INNER MEMBRANE TRANSPORTER YGJI-RELATED"/>
    <property type="match status" value="1"/>
</dbReference>
<dbReference type="PANTHER" id="PTHR43243:SF95">
    <property type="entry name" value="LD37241P"/>
    <property type="match status" value="1"/>
</dbReference>
<feature type="transmembrane region" description="Helical" evidence="5">
    <location>
        <begin position="197"/>
        <end position="214"/>
    </location>
</feature>
<feature type="transmembrane region" description="Helical" evidence="5">
    <location>
        <begin position="243"/>
        <end position="263"/>
    </location>
</feature>
<feature type="transmembrane region" description="Helical" evidence="5">
    <location>
        <begin position="331"/>
        <end position="359"/>
    </location>
</feature>
<comment type="subcellular location">
    <subcellularLocation>
        <location evidence="1">Membrane</location>
        <topology evidence="1">Multi-pass membrane protein</topology>
    </subcellularLocation>
</comment>
<gene>
    <name evidence="6" type="ORF">g.32088</name>
</gene>
<proteinExistence type="predicted"/>
<evidence type="ECO:0008006" key="7">
    <source>
        <dbReference type="Google" id="ProtNLM"/>
    </source>
</evidence>
<dbReference type="FunFam" id="1.20.1740.10:FF:000010">
    <property type="entry name" value="probable cationic amino acid transporter"/>
    <property type="match status" value="1"/>
</dbReference>
<accession>A0A1B6GTH6</accession>
<name>A0A1B6GTH6_9HEMI</name>
<keyword evidence="3 5" id="KW-1133">Transmembrane helix</keyword>
<evidence type="ECO:0000313" key="6">
    <source>
        <dbReference type="EMBL" id="JAS65739.1"/>
    </source>
</evidence>
<feature type="transmembrane region" description="Helical" evidence="5">
    <location>
        <begin position="168"/>
        <end position="185"/>
    </location>
</feature>
<dbReference type="GO" id="GO:0061459">
    <property type="term" value="F:L-arginine transmembrane transporter activity"/>
    <property type="evidence" value="ECO:0007669"/>
    <property type="project" value="TreeGrafter"/>
</dbReference>
<dbReference type="InterPro" id="IPR002293">
    <property type="entry name" value="AA/rel_permease1"/>
</dbReference>
<dbReference type="EMBL" id="GECZ01004030">
    <property type="protein sequence ID" value="JAS65739.1"/>
    <property type="molecule type" value="Transcribed_RNA"/>
</dbReference>
<organism evidence="6">
    <name type="scientific">Cuerna arida</name>
    <dbReference type="NCBI Taxonomy" id="1464854"/>
    <lineage>
        <taxon>Eukaryota</taxon>
        <taxon>Metazoa</taxon>
        <taxon>Ecdysozoa</taxon>
        <taxon>Arthropoda</taxon>
        <taxon>Hexapoda</taxon>
        <taxon>Insecta</taxon>
        <taxon>Pterygota</taxon>
        <taxon>Neoptera</taxon>
        <taxon>Paraneoptera</taxon>
        <taxon>Hemiptera</taxon>
        <taxon>Auchenorrhyncha</taxon>
        <taxon>Membracoidea</taxon>
        <taxon>Cicadellidae</taxon>
        <taxon>Cicadellinae</taxon>
        <taxon>Proconiini</taxon>
        <taxon>Cuerna</taxon>
    </lineage>
</organism>
<evidence type="ECO:0000256" key="1">
    <source>
        <dbReference type="ARBA" id="ARBA00004141"/>
    </source>
</evidence>
<feature type="transmembrane region" description="Helical" evidence="5">
    <location>
        <begin position="68"/>
        <end position="88"/>
    </location>
</feature>
<feature type="transmembrane region" description="Helical" evidence="5">
    <location>
        <begin position="380"/>
        <end position="401"/>
    </location>
</feature>
<dbReference type="GO" id="GO:0015189">
    <property type="term" value="F:L-lysine transmembrane transporter activity"/>
    <property type="evidence" value="ECO:0007669"/>
    <property type="project" value="TreeGrafter"/>
</dbReference>
<evidence type="ECO:0000256" key="4">
    <source>
        <dbReference type="ARBA" id="ARBA00023136"/>
    </source>
</evidence>
<evidence type="ECO:0000256" key="2">
    <source>
        <dbReference type="ARBA" id="ARBA00022692"/>
    </source>
</evidence>
<dbReference type="GO" id="GO:0097638">
    <property type="term" value="P:L-arginine import across plasma membrane"/>
    <property type="evidence" value="ECO:0007669"/>
    <property type="project" value="TreeGrafter"/>
</dbReference>
<feature type="transmembrane region" description="Helical" evidence="5">
    <location>
        <begin position="34"/>
        <end position="56"/>
    </location>
</feature>
<dbReference type="GO" id="GO:0000064">
    <property type="term" value="F:L-ornithine transmembrane transporter activity"/>
    <property type="evidence" value="ECO:0007669"/>
    <property type="project" value="TreeGrafter"/>
</dbReference>
<evidence type="ECO:0000256" key="3">
    <source>
        <dbReference type="ARBA" id="ARBA00022989"/>
    </source>
</evidence>
<protein>
    <recommendedName>
        <fullName evidence="7">Cationic amino acid transporter C-terminal domain-containing protein</fullName>
    </recommendedName>
</protein>
<reference evidence="6" key="1">
    <citation type="submission" date="2015-11" db="EMBL/GenBank/DDBJ databases">
        <title>De novo transcriptome assembly of four potential Pierce s Disease insect vectors from Arizona vineyards.</title>
        <authorList>
            <person name="Tassone E.E."/>
        </authorList>
    </citation>
    <scope>NUCLEOTIDE SEQUENCE</scope>
</reference>